<dbReference type="GO" id="GO:0005509">
    <property type="term" value="F:calcium ion binding"/>
    <property type="evidence" value="ECO:0007669"/>
    <property type="project" value="InterPro"/>
</dbReference>
<reference evidence="3 4" key="1">
    <citation type="journal article" date="2021" name="Int. J. Syst. Evol. Microbiol.">
        <title>Amazonocrinis nigriterrae gen. nov., sp. nov., Atlanticothrix silvestris gen. nov., sp. nov. and Dendronalium phyllosphericum gen. nov., sp. nov., nostocacean cyanobacteria from Brazilian environments.</title>
        <authorList>
            <person name="Alvarenga D.O."/>
            <person name="Andreote A.P.D."/>
            <person name="Branco L.H.Z."/>
            <person name="Delbaje E."/>
            <person name="Cruz R.B."/>
            <person name="Varani A.M."/>
            <person name="Fiore M.F."/>
        </authorList>
    </citation>
    <scope>NUCLEOTIDE SEQUENCE [LARGE SCALE GENOMIC DNA]</scope>
    <source>
        <strain evidence="3 4">CENA369</strain>
    </source>
</reference>
<keyword evidence="2" id="KW-0964">Secreted</keyword>
<dbReference type="Pfam" id="PF00353">
    <property type="entry name" value="HemolysinCabind"/>
    <property type="match status" value="7"/>
</dbReference>
<dbReference type="Gene3D" id="2.150.10.10">
    <property type="entry name" value="Serralysin-like metalloprotease, C-terminal"/>
    <property type="match status" value="4"/>
</dbReference>
<evidence type="ECO:0000313" key="4">
    <source>
        <dbReference type="Proteomes" id="UP000662314"/>
    </source>
</evidence>
<protein>
    <submittedName>
        <fullName evidence="3">Calcium-binding protein</fullName>
    </submittedName>
</protein>
<dbReference type="RefSeq" id="WP_214430452.1">
    <property type="nucleotide sequence ID" value="NZ_CAWPUQ010000001.1"/>
</dbReference>
<proteinExistence type="predicted"/>
<sequence length="443" mass="46121">MVVKIGTFFNDTLTGTNNNDTLSGLAGNDLLLGKAGNDELNGGEGKDWLDSGNGNDTLIGDPYIDPVNPVFLDDSNVRNLEPTYVIKQIETLLITYTDADDTLQGGFGNDFLEGGAGADTLIGGAGDDLLLGGYDGYEGLVYQFTYIFSSLDDFDAIQDIFNKYSNTLGNANDLLIGGAGNDTLRGDSIWVEFPIVTSFINFIGDDTLDGGSGDDLLDGGSGNDSLYGGSGNDSLYGGMVQGRWFTDGNNVLYGGAGDDLLQGGIQNDFLDGGTGNDTLGGDDSGLFRGICEDTLLGGSGDDLLIGAYGSDVLDGGAGNDVLSGGAGPISEYEVDTLTGGAGADRFILGDEYDSLYVPYSSVDGIKNNYAIITDFNSNQDIIQLSGGYEGVYLDKYSLGSSPVGLPQGVAIYLSYGLVAVVQGVTNLSLEGSYFRFVSPPPEA</sequence>
<dbReference type="InterPro" id="IPR018511">
    <property type="entry name" value="Hemolysin-typ_Ca-bd_CS"/>
</dbReference>
<evidence type="ECO:0000313" key="3">
    <source>
        <dbReference type="EMBL" id="MBH8571628.1"/>
    </source>
</evidence>
<dbReference type="InterPro" id="IPR050557">
    <property type="entry name" value="RTX_toxin/Mannuronan_C5-epim"/>
</dbReference>
<gene>
    <name evidence="3" type="ORF">I8752_01020</name>
</gene>
<dbReference type="InterPro" id="IPR001343">
    <property type="entry name" value="Hemolysn_Ca-bd"/>
</dbReference>
<dbReference type="InterPro" id="IPR011049">
    <property type="entry name" value="Serralysin-like_metalloprot_C"/>
</dbReference>
<evidence type="ECO:0000256" key="1">
    <source>
        <dbReference type="ARBA" id="ARBA00004613"/>
    </source>
</evidence>
<name>A0A8J7I182_9NOST</name>
<dbReference type="PANTHER" id="PTHR38340:SF1">
    <property type="entry name" value="S-LAYER PROTEIN"/>
    <property type="match status" value="1"/>
</dbReference>
<comment type="caution">
    <text evidence="3">The sequence shown here is derived from an EMBL/GenBank/DDBJ whole genome shotgun (WGS) entry which is preliminary data.</text>
</comment>
<comment type="subcellular location">
    <subcellularLocation>
        <location evidence="1">Secreted</location>
    </subcellularLocation>
</comment>
<dbReference type="PRINTS" id="PR00313">
    <property type="entry name" value="CABNDNGRPT"/>
</dbReference>
<accession>A0A8J7I182</accession>
<dbReference type="Proteomes" id="UP000662314">
    <property type="component" value="Unassembled WGS sequence"/>
</dbReference>
<evidence type="ECO:0000256" key="2">
    <source>
        <dbReference type="ARBA" id="ARBA00022525"/>
    </source>
</evidence>
<dbReference type="PROSITE" id="PS00330">
    <property type="entry name" value="HEMOLYSIN_CALCIUM"/>
    <property type="match status" value="3"/>
</dbReference>
<dbReference type="GO" id="GO:0005576">
    <property type="term" value="C:extracellular region"/>
    <property type="evidence" value="ECO:0007669"/>
    <property type="project" value="UniProtKB-SubCell"/>
</dbReference>
<dbReference type="PANTHER" id="PTHR38340">
    <property type="entry name" value="S-LAYER PROTEIN"/>
    <property type="match status" value="1"/>
</dbReference>
<organism evidence="3 4">
    <name type="scientific">Dendronalium phyllosphericum CENA369</name>
    <dbReference type="NCBI Taxonomy" id="1725256"/>
    <lineage>
        <taxon>Bacteria</taxon>
        <taxon>Bacillati</taxon>
        <taxon>Cyanobacteriota</taxon>
        <taxon>Cyanophyceae</taxon>
        <taxon>Nostocales</taxon>
        <taxon>Nostocaceae</taxon>
        <taxon>Dendronalium</taxon>
        <taxon>Dendronalium phyllosphericum</taxon>
    </lineage>
</organism>
<dbReference type="EMBL" id="JAECZA010000001">
    <property type="protein sequence ID" value="MBH8571628.1"/>
    <property type="molecule type" value="Genomic_DNA"/>
</dbReference>
<dbReference type="AlphaFoldDB" id="A0A8J7I182"/>
<dbReference type="SUPFAM" id="SSF51120">
    <property type="entry name" value="beta-Roll"/>
    <property type="match status" value="3"/>
</dbReference>
<keyword evidence="4" id="KW-1185">Reference proteome</keyword>